<dbReference type="Pfam" id="PF03732">
    <property type="entry name" value="Retrotrans_gag"/>
    <property type="match status" value="1"/>
</dbReference>
<comment type="caution">
    <text evidence="2">The sequence shown here is derived from an EMBL/GenBank/DDBJ whole genome shotgun (WGS) entry which is preliminary data.</text>
</comment>
<evidence type="ECO:0000259" key="1">
    <source>
        <dbReference type="Pfam" id="PF03732"/>
    </source>
</evidence>
<gene>
    <name evidence="2" type="ORF">Sradi_4058000</name>
</gene>
<dbReference type="SUPFAM" id="SSF56672">
    <property type="entry name" value="DNA/RNA polymerases"/>
    <property type="match status" value="1"/>
</dbReference>
<accession>A0AAW2PNL6</accession>
<dbReference type="InterPro" id="IPR032567">
    <property type="entry name" value="RTL1-rel"/>
</dbReference>
<evidence type="ECO:0000313" key="2">
    <source>
        <dbReference type="EMBL" id="KAL0356111.1"/>
    </source>
</evidence>
<feature type="domain" description="Retrotransposon gag" evidence="1">
    <location>
        <begin position="86"/>
        <end position="171"/>
    </location>
</feature>
<sequence length="389" mass="43512">MEQRHDSLVAAVSDIQHQFAAGSSFTAPTPLHFVEPTFASSSPLLAVKPPKLHLQPFDGFASLDWIFQAEQFFAFYQVPPPQRLDMVSFYMKGEALSWFKWMFINRQLTSWDVFLRALELRFGPSTFDNHQAVLFKLRQRGTVAEFQAKFEHVCNRVVGLPPEAILNCFLSAVPCRCFRHDFTPHSLHSGYDAGYIVSVLIDSSSSHNNIQPRMTAFLGLPVSPLASFPFDHNGTMVTLTGVPSSTPQYASFAHVCRFLTTDAIDSFCLLSVQTASNLSPDIPPPRLPETAPCHPNIAALLEQYAAVFSIPRGLPPHRPQDHHIHLLPNQPPVNIKPYRYPHFQKEIMSQIIQDMLQDGIIKPSTSPFHHLFCLLGRMSPGGSVLTTAP</sequence>
<dbReference type="EMBL" id="JACGWJ010000017">
    <property type="protein sequence ID" value="KAL0356111.1"/>
    <property type="molecule type" value="Genomic_DNA"/>
</dbReference>
<name>A0AAW2PNL6_SESRA</name>
<dbReference type="Gene3D" id="3.10.10.10">
    <property type="entry name" value="HIV Type 1 Reverse Transcriptase, subunit A, domain 1"/>
    <property type="match status" value="1"/>
</dbReference>
<dbReference type="PANTHER" id="PTHR15503">
    <property type="entry name" value="LDOC1 RELATED"/>
    <property type="match status" value="1"/>
</dbReference>
<dbReference type="InterPro" id="IPR043502">
    <property type="entry name" value="DNA/RNA_pol_sf"/>
</dbReference>
<dbReference type="AlphaFoldDB" id="A0AAW2PNL6"/>
<protein>
    <recommendedName>
        <fullName evidence="1">Retrotransposon gag domain-containing protein</fullName>
    </recommendedName>
</protein>
<reference evidence="2" key="1">
    <citation type="submission" date="2020-06" db="EMBL/GenBank/DDBJ databases">
        <authorList>
            <person name="Li T."/>
            <person name="Hu X."/>
            <person name="Zhang T."/>
            <person name="Song X."/>
            <person name="Zhang H."/>
            <person name="Dai N."/>
            <person name="Sheng W."/>
            <person name="Hou X."/>
            <person name="Wei L."/>
        </authorList>
    </citation>
    <scope>NUCLEOTIDE SEQUENCE</scope>
    <source>
        <strain evidence="2">G02</strain>
        <tissue evidence="2">Leaf</tissue>
    </source>
</reference>
<dbReference type="InterPro" id="IPR005162">
    <property type="entry name" value="Retrotrans_gag_dom"/>
</dbReference>
<reference evidence="2" key="2">
    <citation type="journal article" date="2024" name="Plant">
        <title>Genomic evolution and insights into agronomic trait innovations of Sesamum species.</title>
        <authorList>
            <person name="Miao H."/>
            <person name="Wang L."/>
            <person name="Qu L."/>
            <person name="Liu H."/>
            <person name="Sun Y."/>
            <person name="Le M."/>
            <person name="Wang Q."/>
            <person name="Wei S."/>
            <person name="Zheng Y."/>
            <person name="Lin W."/>
            <person name="Duan Y."/>
            <person name="Cao H."/>
            <person name="Xiong S."/>
            <person name="Wang X."/>
            <person name="Wei L."/>
            <person name="Li C."/>
            <person name="Ma Q."/>
            <person name="Ju M."/>
            <person name="Zhao R."/>
            <person name="Li G."/>
            <person name="Mu C."/>
            <person name="Tian Q."/>
            <person name="Mei H."/>
            <person name="Zhang T."/>
            <person name="Gao T."/>
            <person name="Zhang H."/>
        </authorList>
    </citation>
    <scope>NUCLEOTIDE SEQUENCE</scope>
    <source>
        <strain evidence="2">G02</strain>
    </source>
</reference>
<proteinExistence type="predicted"/>
<organism evidence="2">
    <name type="scientific">Sesamum radiatum</name>
    <name type="common">Black benniseed</name>
    <dbReference type="NCBI Taxonomy" id="300843"/>
    <lineage>
        <taxon>Eukaryota</taxon>
        <taxon>Viridiplantae</taxon>
        <taxon>Streptophyta</taxon>
        <taxon>Embryophyta</taxon>
        <taxon>Tracheophyta</taxon>
        <taxon>Spermatophyta</taxon>
        <taxon>Magnoliopsida</taxon>
        <taxon>eudicotyledons</taxon>
        <taxon>Gunneridae</taxon>
        <taxon>Pentapetalae</taxon>
        <taxon>asterids</taxon>
        <taxon>lamiids</taxon>
        <taxon>Lamiales</taxon>
        <taxon>Pedaliaceae</taxon>
        <taxon>Sesamum</taxon>
    </lineage>
</organism>
<dbReference type="PANTHER" id="PTHR15503:SF22">
    <property type="entry name" value="TRANSPOSON TY3-I GAG POLYPROTEIN"/>
    <property type="match status" value="1"/>
</dbReference>